<accession>A0A5C5VF89</accession>
<comment type="caution">
    <text evidence="9">The sequence shown here is derived from an EMBL/GenBank/DDBJ whole genome shotgun (WGS) entry which is preliminary data.</text>
</comment>
<evidence type="ECO:0000256" key="8">
    <source>
        <dbReference type="SAM" id="Phobius"/>
    </source>
</evidence>
<dbReference type="RefSeq" id="WP_146563212.1">
    <property type="nucleotide sequence ID" value="NZ_SIHJ01000001.1"/>
</dbReference>
<feature type="transmembrane region" description="Helical" evidence="8">
    <location>
        <begin position="313"/>
        <end position="330"/>
    </location>
</feature>
<feature type="transmembrane region" description="Helical" evidence="8">
    <location>
        <begin position="182"/>
        <end position="207"/>
    </location>
</feature>
<evidence type="ECO:0000313" key="9">
    <source>
        <dbReference type="EMBL" id="TWT36365.1"/>
    </source>
</evidence>
<evidence type="ECO:0000256" key="5">
    <source>
        <dbReference type="ARBA" id="ARBA00022989"/>
    </source>
</evidence>
<proteinExistence type="inferred from homology"/>
<feature type="transmembrane region" description="Helical" evidence="8">
    <location>
        <begin position="14"/>
        <end position="35"/>
    </location>
</feature>
<keyword evidence="6 8" id="KW-0472">Membrane</keyword>
<evidence type="ECO:0000256" key="6">
    <source>
        <dbReference type="ARBA" id="ARBA00023136"/>
    </source>
</evidence>
<evidence type="ECO:0000256" key="2">
    <source>
        <dbReference type="ARBA" id="ARBA00022475"/>
    </source>
</evidence>
<comment type="subcellular location">
    <subcellularLocation>
        <location evidence="1">Cell membrane</location>
        <topology evidence="1">Multi-pass membrane protein</topology>
    </subcellularLocation>
</comment>
<dbReference type="GO" id="GO:0005886">
    <property type="term" value="C:plasma membrane"/>
    <property type="evidence" value="ECO:0007669"/>
    <property type="project" value="UniProtKB-SubCell"/>
</dbReference>
<dbReference type="InterPro" id="IPR018584">
    <property type="entry name" value="GT87"/>
</dbReference>
<keyword evidence="10" id="KW-1185">Reference proteome</keyword>
<feature type="transmembrane region" description="Helical" evidence="8">
    <location>
        <begin position="157"/>
        <end position="176"/>
    </location>
</feature>
<dbReference type="Pfam" id="PF09594">
    <property type="entry name" value="GT87"/>
    <property type="match status" value="1"/>
</dbReference>
<comment type="similarity">
    <text evidence="7">Belongs to the glycosyltransferase 87 family.</text>
</comment>
<feature type="transmembrane region" description="Helical" evidence="8">
    <location>
        <begin position="396"/>
        <end position="419"/>
    </location>
</feature>
<dbReference type="PROSITE" id="PS51257">
    <property type="entry name" value="PROKAR_LIPOPROTEIN"/>
    <property type="match status" value="1"/>
</dbReference>
<keyword evidence="5 8" id="KW-1133">Transmembrane helix</keyword>
<feature type="transmembrane region" description="Helical" evidence="8">
    <location>
        <begin position="364"/>
        <end position="384"/>
    </location>
</feature>
<name>A0A5C5VF89_9BACT</name>
<gene>
    <name evidence="9" type="ORF">KOR34_12700</name>
</gene>
<evidence type="ECO:0000256" key="1">
    <source>
        <dbReference type="ARBA" id="ARBA00004651"/>
    </source>
</evidence>
<sequence length="432" mass="45270">MGADDSRPAGDWELPLAALAALGVVAAACICLGGYRAFEGRHVSGPYDPQQDGFFDFAHGVYYPCQAFVDGVSPYGQAFVDGYPVADPVPLYTPSHFLLHAPLTLLPLLPASVTYFALLLAMIYAIARLSADAAQAPGAWPLIGCLLLMTRGGQATLASGYFTLELVLGALVALRYAASRPWLSACGVLLAAGKPTYLIPLLILLAVRGNLKAAVRGGGLTGVASAAAVGWLAAGGRFDSFLASITDSTEARAAQVDQLPINSFTQVDLLSLISKWMDWSPGYAVSMAVMLVLLTPIGVALRRLNSQGDSAGAATQSGALAALAIVVTVFHQSYDALLLVAAITGLATGRPERSWRGIPRWARWGLAALCLTPSFNLLSTRAFLQKLGIAPPDTGFTLVTSINGTALAAALLLMLWLACRRCATRAEERPPG</sequence>
<dbReference type="EMBL" id="SIHJ01000001">
    <property type="protein sequence ID" value="TWT36365.1"/>
    <property type="molecule type" value="Genomic_DNA"/>
</dbReference>
<dbReference type="OrthoDB" id="235448at2"/>
<dbReference type="GO" id="GO:0016758">
    <property type="term" value="F:hexosyltransferase activity"/>
    <property type="evidence" value="ECO:0007669"/>
    <property type="project" value="InterPro"/>
</dbReference>
<dbReference type="AlphaFoldDB" id="A0A5C5VF89"/>
<protein>
    <recommendedName>
        <fullName evidence="11">Polyprenol-phosphate-mannose-dependent alpha-(1-2)-phosphatidylinositol mannoside mannosyltransferase</fullName>
    </recommendedName>
</protein>
<feature type="transmembrane region" description="Helical" evidence="8">
    <location>
        <begin position="282"/>
        <end position="301"/>
    </location>
</feature>
<keyword evidence="3" id="KW-0808">Transferase</keyword>
<evidence type="ECO:0008006" key="11">
    <source>
        <dbReference type="Google" id="ProtNLM"/>
    </source>
</evidence>
<evidence type="ECO:0000256" key="3">
    <source>
        <dbReference type="ARBA" id="ARBA00022679"/>
    </source>
</evidence>
<evidence type="ECO:0000256" key="4">
    <source>
        <dbReference type="ARBA" id="ARBA00022692"/>
    </source>
</evidence>
<organism evidence="9 10">
    <name type="scientific">Posidoniimonas corsicana</name>
    <dbReference type="NCBI Taxonomy" id="1938618"/>
    <lineage>
        <taxon>Bacteria</taxon>
        <taxon>Pseudomonadati</taxon>
        <taxon>Planctomycetota</taxon>
        <taxon>Planctomycetia</taxon>
        <taxon>Pirellulales</taxon>
        <taxon>Lacipirellulaceae</taxon>
        <taxon>Posidoniimonas</taxon>
    </lineage>
</organism>
<keyword evidence="2" id="KW-1003">Cell membrane</keyword>
<feature type="transmembrane region" description="Helical" evidence="8">
    <location>
        <begin position="105"/>
        <end position="127"/>
    </location>
</feature>
<dbReference type="Proteomes" id="UP000316714">
    <property type="component" value="Unassembled WGS sequence"/>
</dbReference>
<feature type="transmembrane region" description="Helical" evidence="8">
    <location>
        <begin position="214"/>
        <end position="234"/>
    </location>
</feature>
<evidence type="ECO:0000313" key="10">
    <source>
        <dbReference type="Proteomes" id="UP000316714"/>
    </source>
</evidence>
<evidence type="ECO:0000256" key="7">
    <source>
        <dbReference type="ARBA" id="ARBA00024033"/>
    </source>
</evidence>
<keyword evidence="4 8" id="KW-0812">Transmembrane</keyword>
<reference evidence="9 10" key="1">
    <citation type="submission" date="2019-02" db="EMBL/GenBank/DDBJ databases">
        <title>Deep-cultivation of Planctomycetes and their phenomic and genomic characterization uncovers novel biology.</title>
        <authorList>
            <person name="Wiegand S."/>
            <person name="Jogler M."/>
            <person name="Boedeker C."/>
            <person name="Pinto D."/>
            <person name="Vollmers J."/>
            <person name="Rivas-Marin E."/>
            <person name="Kohn T."/>
            <person name="Peeters S.H."/>
            <person name="Heuer A."/>
            <person name="Rast P."/>
            <person name="Oberbeckmann S."/>
            <person name="Bunk B."/>
            <person name="Jeske O."/>
            <person name="Meyerdierks A."/>
            <person name="Storesund J.E."/>
            <person name="Kallscheuer N."/>
            <person name="Luecker S."/>
            <person name="Lage O.M."/>
            <person name="Pohl T."/>
            <person name="Merkel B.J."/>
            <person name="Hornburger P."/>
            <person name="Mueller R.-W."/>
            <person name="Bruemmer F."/>
            <person name="Labrenz M."/>
            <person name="Spormann A.M."/>
            <person name="Op Den Camp H."/>
            <person name="Overmann J."/>
            <person name="Amann R."/>
            <person name="Jetten M.S.M."/>
            <person name="Mascher T."/>
            <person name="Medema M.H."/>
            <person name="Devos D.P."/>
            <person name="Kaster A.-K."/>
            <person name="Ovreas L."/>
            <person name="Rohde M."/>
            <person name="Galperin M.Y."/>
            <person name="Jogler C."/>
        </authorList>
    </citation>
    <scope>NUCLEOTIDE SEQUENCE [LARGE SCALE GENOMIC DNA]</scope>
    <source>
        <strain evidence="9 10">KOR34</strain>
    </source>
</reference>